<sequence length="133" mass="15156">MTGFNNVGFGFPNFLFAFIPMIVFFGFIFVFGMMIYSLVQKAKIENKNNKSPILSVEAKVVTKRTDVTHHNHNNMNNNTMHHSSSTRYYVTFQVDSGDRIEFAVSGNEYGMLVEQDMGKLTFQGTRYLGFAIT</sequence>
<evidence type="ECO:0000313" key="1">
    <source>
        <dbReference type="EMBL" id="BCJ93705.1"/>
    </source>
</evidence>
<proteinExistence type="predicted"/>
<accession>A0A6S6R2G3</accession>
<dbReference type="Proteomes" id="UP000515561">
    <property type="component" value="Chromosome"/>
</dbReference>
<gene>
    <name evidence="1" type="ORF">acsn021_12740</name>
</gene>
<dbReference type="KEGG" id="acel:acsn021_12740"/>
<protein>
    <submittedName>
        <fullName evidence="1">Uncharacterized protein</fullName>
    </submittedName>
</protein>
<dbReference type="InterPro" id="IPR019635">
    <property type="entry name" value="DUF2500"/>
</dbReference>
<dbReference type="Gene3D" id="2.40.50.660">
    <property type="match status" value="1"/>
</dbReference>
<organism evidence="1 2">
    <name type="scientific">Anaerocolumna cellulosilytica</name>
    <dbReference type="NCBI Taxonomy" id="433286"/>
    <lineage>
        <taxon>Bacteria</taxon>
        <taxon>Bacillati</taxon>
        <taxon>Bacillota</taxon>
        <taxon>Clostridia</taxon>
        <taxon>Lachnospirales</taxon>
        <taxon>Lachnospiraceae</taxon>
        <taxon>Anaerocolumna</taxon>
    </lineage>
</organism>
<reference evidence="1 2" key="1">
    <citation type="journal article" date="2016" name="Int. J. Syst. Evol. Microbiol.">
        <title>Descriptions of Anaerotaenia torta gen. nov., sp. nov. and Anaerocolumna cellulosilytica gen. nov., sp. nov. isolated from a methanogenic reactor of cattle waste.</title>
        <authorList>
            <person name="Uek A."/>
            <person name="Ohtaki Y."/>
            <person name="Kaku N."/>
            <person name="Ueki K."/>
        </authorList>
    </citation>
    <scope>NUCLEOTIDE SEQUENCE [LARGE SCALE GENOMIC DNA]</scope>
    <source>
        <strain evidence="1 2">SN021</strain>
    </source>
</reference>
<dbReference type="Pfam" id="PF10694">
    <property type="entry name" value="DUF2500"/>
    <property type="match status" value="1"/>
</dbReference>
<evidence type="ECO:0000313" key="2">
    <source>
        <dbReference type="Proteomes" id="UP000515561"/>
    </source>
</evidence>
<keyword evidence="2" id="KW-1185">Reference proteome</keyword>
<name>A0A6S6R2G3_9FIRM</name>
<dbReference type="RefSeq" id="WP_184092902.1">
    <property type="nucleotide sequence ID" value="NZ_AP023367.1"/>
</dbReference>
<dbReference type="AlphaFoldDB" id="A0A6S6R2G3"/>
<dbReference type="EMBL" id="AP023367">
    <property type="protein sequence ID" value="BCJ93705.1"/>
    <property type="molecule type" value="Genomic_DNA"/>
</dbReference>